<dbReference type="PROSITE" id="PS50850">
    <property type="entry name" value="MFS"/>
    <property type="match status" value="1"/>
</dbReference>
<comment type="caution">
    <text evidence="8">The sequence shown here is derived from an EMBL/GenBank/DDBJ whole genome shotgun (WGS) entry which is preliminary data.</text>
</comment>
<feature type="transmembrane region" description="Helical" evidence="6">
    <location>
        <begin position="380"/>
        <end position="400"/>
    </location>
</feature>
<evidence type="ECO:0000256" key="5">
    <source>
        <dbReference type="ARBA" id="ARBA00023136"/>
    </source>
</evidence>
<dbReference type="Proteomes" id="UP000014160">
    <property type="component" value="Unassembled WGS sequence"/>
</dbReference>
<reference evidence="8 10" key="1">
    <citation type="submission" date="2013-02" db="EMBL/GenBank/DDBJ databases">
        <title>The Genome Sequence of Enterococcus gilvus ATCC BAA-350.</title>
        <authorList>
            <consortium name="The Broad Institute Genome Sequencing Platform"/>
            <consortium name="The Broad Institute Genome Sequencing Center for Infectious Disease"/>
            <person name="Earl A.M."/>
            <person name="Gilmore M.S."/>
            <person name="Lebreton F."/>
            <person name="Walker B."/>
            <person name="Young S.K."/>
            <person name="Zeng Q."/>
            <person name="Gargeya S."/>
            <person name="Fitzgerald M."/>
            <person name="Haas B."/>
            <person name="Abouelleil A."/>
            <person name="Alvarado L."/>
            <person name="Arachchi H.M."/>
            <person name="Berlin A.M."/>
            <person name="Chapman S.B."/>
            <person name="Dewar J."/>
            <person name="Goldberg J."/>
            <person name="Griggs A."/>
            <person name="Gujja S."/>
            <person name="Hansen M."/>
            <person name="Howarth C."/>
            <person name="Imamovic A."/>
            <person name="Larimer J."/>
            <person name="McCowan C."/>
            <person name="Murphy C."/>
            <person name="Neiman D."/>
            <person name="Pearson M."/>
            <person name="Priest M."/>
            <person name="Roberts A."/>
            <person name="Saif S."/>
            <person name="Shea T."/>
            <person name="Sisk P."/>
            <person name="Sykes S."/>
            <person name="Wortman J."/>
            <person name="Nusbaum C."/>
            <person name="Birren B."/>
        </authorList>
    </citation>
    <scope>NUCLEOTIDE SEQUENCE [LARGE SCALE GENOMIC DNA]</scope>
    <source>
        <strain evidence="8 10">ATCC BAA-350</strain>
    </source>
</reference>
<keyword evidence="4 6" id="KW-1133">Transmembrane helix</keyword>
<dbReference type="eggNOG" id="COG2271">
    <property type="taxonomic scope" value="Bacteria"/>
</dbReference>
<dbReference type="PANTHER" id="PTHR11360:SF290">
    <property type="entry name" value="MONOCARBOXYLATE MFS PERMEASE"/>
    <property type="match status" value="1"/>
</dbReference>
<dbReference type="Pfam" id="PF07690">
    <property type="entry name" value="MFS_1"/>
    <property type="match status" value="1"/>
</dbReference>
<dbReference type="AlphaFoldDB" id="R2XMT7"/>
<dbReference type="SUPFAM" id="SSF103473">
    <property type="entry name" value="MFS general substrate transporter"/>
    <property type="match status" value="1"/>
</dbReference>
<protein>
    <recommendedName>
        <fullName evidence="7">Major facilitator superfamily (MFS) profile domain-containing protein</fullName>
    </recommendedName>
</protein>
<dbReference type="GeneID" id="301214540"/>
<accession>R2XMT7</accession>
<evidence type="ECO:0000313" key="10">
    <source>
        <dbReference type="Proteomes" id="UP000013750"/>
    </source>
</evidence>
<evidence type="ECO:0000256" key="1">
    <source>
        <dbReference type="ARBA" id="ARBA00004651"/>
    </source>
</evidence>
<feature type="domain" description="Major facilitator superfamily (MFS) profile" evidence="7">
    <location>
        <begin position="1"/>
        <end position="409"/>
    </location>
</feature>
<keyword evidence="3 6" id="KW-0812">Transmembrane</keyword>
<feature type="transmembrane region" description="Helical" evidence="6">
    <location>
        <begin position="103"/>
        <end position="126"/>
    </location>
</feature>
<dbReference type="RefSeq" id="WP_010780511.1">
    <property type="nucleotide sequence ID" value="NZ_ASWH01000001.1"/>
</dbReference>
<dbReference type="Proteomes" id="UP000013750">
    <property type="component" value="Unassembled WGS sequence"/>
</dbReference>
<dbReference type="InterPro" id="IPR011701">
    <property type="entry name" value="MFS"/>
</dbReference>
<dbReference type="Gene3D" id="1.20.1250.20">
    <property type="entry name" value="MFS general substrate transporter like domains"/>
    <property type="match status" value="1"/>
</dbReference>
<feature type="transmembrane region" description="Helical" evidence="6">
    <location>
        <begin position="228"/>
        <end position="248"/>
    </location>
</feature>
<feature type="transmembrane region" description="Helical" evidence="6">
    <location>
        <begin position="12"/>
        <end position="36"/>
    </location>
</feature>
<keyword evidence="5 6" id="KW-0472">Membrane</keyword>
<feature type="transmembrane region" description="Helical" evidence="6">
    <location>
        <begin position="167"/>
        <end position="188"/>
    </location>
</feature>
<reference evidence="9 11" key="2">
    <citation type="submission" date="2013-03" db="EMBL/GenBank/DDBJ databases">
        <title>The Genome Sequence of Enterococcus gilvus ATCC BAA-350 (PacBio/Illumina hybrid assembly).</title>
        <authorList>
            <consortium name="The Broad Institute Genomics Platform"/>
            <consortium name="The Broad Institute Genome Sequencing Center for Infectious Disease"/>
            <person name="Earl A."/>
            <person name="Russ C."/>
            <person name="Gilmore M."/>
            <person name="Surin D."/>
            <person name="Walker B."/>
            <person name="Young S."/>
            <person name="Zeng Q."/>
            <person name="Gargeya S."/>
            <person name="Fitzgerald M."/>
            <person name="Haas B."/>
            <person name="Abouelleil A."/>
            <person name="Allen A.W."/>
            <person name="Alvarado L."/>
            <person name="Arachchi H.M."/>
            <person name="Berlin A.M."/>
            <person name="Chapman S.B."/>
            <person name="Gainer-Dewar J."/>
            <person name="Goldberg J."/>
            <person name="Griggs A."/>
            <person name="Gujja S."/>
            <person name="Hansen M."/>
            <person name="Howarth C."/>
            <person name="Imamovic A."/>
            <person name="Ireland A."/>
            <person name="Larimer J."/>
            <person name="McCowan C."/>
            <person name="Murphy C."/>
            <person name="Pearson M."/>
            <person name="Poon T.W."/>
            <person name="Priest M."/>
            <person name="Roberts A."/>
            <person name="Saif S."/>
            <person name="Shea T."/>
            <person name="Sisk P."/>
            <person name="Sykes S."/>
            <person name="Wortman J."/>
            <person name="Nusbaum C."/>
            <person name="Birren B."/>
        </authorList>
    </citation>
    <scope>NUCLEOTIDE SEQUENCE [LARGE SCALE GENOMIC DNA]</scope>
    <source>
        <strain evidence="9 11">ATCC BAA-350</strain>
    </source>
</reference>
<evidence type="ECO:0000256" key="6">
    <source>
        <dbReference type="SAM" id="Phobius"/>
    </source>
</evidence>
<feature type="transmembrane region" description="Helical" evidence="6">
    <location>
        <begin position="48"/>
        <end position="67"/>
    </location>
</feature>
<organism evidence="8 10">
    <name type="scientific">Enterococcus gilvus ATCC BAA-350</name>
    <dbReference type="NCBI Taxonomy" id="1158614"/>
    <lineage>
        <taxon>Bacteria</taxon>
        <taxon>Bacillati</taxon>
        <taxon>Bacillota</taxon>
        <taxon>Bacilli</taxon>
        <taxon>Lactobacillales</taxon>
        <taxon>Enterococcaceae</taxon>
        <taxon>Enterococcus</taxon>
    </lineage>
</organism>
<evidence type="ECO:0000313" key="9">
    <source>
        <dbReference type="EMBL" id="EOW82531.1"/>
    </source>
</evidence>
<feature type="transmembrane region" description="Helical" evidence="6">
    <location>
        <begin position="315"/>
        <end position="339"/>
    </location>
</feature>
<evidence type="ECO:0000259" key="7">
    <source>
        <dbReference type="PROSITE" id="PS50850"/>
    </source>
</evidence>
<dbReference type="GO" id="GO:0005886">
    <property type="term" value="C:plasma membrane"/>
    <property type="evidence" value="ECO:0007669"/>
    <property type="project" value="UniProtKB-SubCell"/>
</dbReference>
<sequence length="415" mass="45352">MKEKKLFYGWKVVFGCVCITATIVPMVMSLANVYLLSVTDDLGISRSAFTLVNTITQSMGIIFSPFVAKKLATGNLKKIQTIALLFFIAAYFSFSFATAAWQLYLLAIVLGIAYTSSTLIPVSMIITNWFEEKRGLAMSIAMAGIGLGGFIFSPVLSYLLANFGWRASYRMIAFLLLIITLPISLFVLKKSPAEMGLKAYGASNLASPTEKTEQKTSLNIQQLIKQPIFLMLVIGIFCNGLLNSGSLGQFPPALEEMHGVVVKSSIISLYSLVGIFGKLILGWIDDRFGTVKSTIFGCGFMTLAFILLLNGHQLVMIYLMAFCFGLGTPIGTVSPPLITARIYGREHYAEVYGIISSITQVGLTLGSLMIATIYDQTGSYQLGWQLLIALTVITMVTWIFSMKMARGKSGVLETK</sequence>
<dbReference type="OrthoDB" id="182417at2"/>
<dbReference type="InterPro" id="IPR020846">
    <property type="entry name" value="MFS_dom"/>
</dbReference>
<evidence type="ECO:0000256" key="3">
    <source>
        <dbReference type="ARBA" id="ARBA00022692"/>
    </source>
</evidence>
<dbReference type="InterPro" id="IPR050327">
    <property type="entry name" value="Proton-linked_MCT"/>
</dbReference>
<feature type="transmembrane region" description="Helical" evidence="6">
    <location>
        <begin position="293"/>
        <end position="309"/>
    </location>
</feature>
<dbReference type="HOGENOM" id="CLU_001265_59_9_9"/>
<proteinExistence type="predicted"/>
<evidence type="ECO:0000313" key="8">
    <source>
        <dbReference type="EMBL" id="EOI56219.1"/>
    </source>
</evidence>
<name>R2XMT7_9ENTE</name>
<keyword evidence="2" id="KW-0813">Transport</keyword>
<keyword evidence="11" id="KW-1185">Reference proteome</keyword>
<dbReference type="PANTHER" id="PTHR11360">
    <property type="entry name" value="MONOCARBOXYLATE TRANSPORTER"/>
    <property type="match status" value="1"/>
</dbReference>
<feature type="transmembrane region" description="Helical" evidence="6">
    <location>
        <begin position="138"/>
        <end position="161"/>
    </location>
</feature>
<gene>
    <name evidence="9" type="ORF">I592_01851</name>
    <name evidence="8" type="ORF">UKC_02116</name>
</gene>
<evidence type="ECO:0000313" key="11">
    <source>
        <dbReference type="Proteomes" id="UP000014160"/>
    </source>
</evidence>
<evidence type="ECO:0000256" key="2">
    <source>
        <dbReference type="ARBA" id="ARBA00022448"/>
    </source>
</evidence>
<dbReference type="GO" id="GO:0022857">
    <property type="term" value="F:transmembrane transporter activity"/>
    <property type="evidence" value="ECO:0007669"/>
    <property type="project" value="InterPro"/>
</dbReference>
<dbReference type="InterPro" id="IPR036259">
    <property type="entry name" value="MFS_trans_sf"/>
</dbReference>
<feature type="transmembrane region" description="Helical" evidence="6">
    <location>
        <begin position="351"/>
        <end position="374"/>
    </location>
</feature>
<dbReference type="EMBL" id="AJDQ01000007">
    <property type="protein sequence ID" value="EOI56219.1"/>
    <property type="molecule type" value="Genomic_DNA"/>
</dbReference>
<dbReference type="EMBL" id="ASWH01000001">
    <property type="protein sequence ID" value="EOW82531.1"/>
    <property type="molecule type" value="Genomic_DNA"/>
</dbReference>
<dbReference type="PATRIC" id="fig|1158614.3.peg.2127"/>
<feature type="transmembrane region" description="Helical" evidence="6">
    <location>
        <begin position="260"/>
        <end position="281"/>
    </location>
</feature>
<comment type="subcellular location">
    <subcellularLocation>
        <location evidence="1">Cell membrane</location>
        <topology evidence="1">Multi-pass membrane protein</topology>
    </subcellularLocation>
</comment>
<feature type="transmembrane region" description="Helical" evidence="6">
    <location>
        <begin position="79"/>
        <end position="97"/>
    </location>
</feature>
<evidence type="ECO:0000256" key="4">
    <source>
        <dbReference type="ARBA" id="ARBA00022989"/>
    </source>
</evidence>